<dbReference type="AlphaFoldDB" id="A0A0D2R3A7"/>
<dbReference type="Gramene" id="KJB23916">
    <property type="protein sequence ID" value="KJB23916"/>
    <property type="gene ID" value="B456_004G120900"/>
</dbReference>
<gene>
    <name evidence="2" type="ORF">B456_004G120900</name>
</gene>
<reference evidence="2 3" key="1">
    <citation type="journal article" date="2012" name="Nature">
        <title>Repeated polyploidization of Gossypium genomes and the evolution of spinnable cotton fibres.</title>
        <authorList>
            <person name="Paterson A.H."/>
            <person name="Wendel J.F."/>
            <person name="Gundlach H."/>
            <person name="Guo H."/>
            <person name="Jenkins J."/>
            <person name="Jin D."/>
            <person name="Llewellyn D."/>
            <person name="Showmaker K.C."/>
            <person name="Shu S."/>
            <person name="Udall J."/>
            <person name="Yoo M.J."/>
            <person name="Byers R."/>
            <person name="Chen W."/>
            <person name="Doron-Faigenboim A."/>
            <person name="Duke M.V."/>
            <person name="Gong L."/>
            <person name="Grimwood J."/>
            <person name="Grover C."/>
            <person name="Grupp K."/>
            <person name="Hu G."/>
            <person name="Lee T.H."/>
            <person name="Li J."/>
            <person name="Lin L."/>
            <person name="Liu T."/>
            <person name="Marler B.S."/>
            <person name="Page J.T."/>
            <person name="Roberts A.W."/>
            <person name="Romanel E."/>
            <person name="Sanders W.S."/>
            <person name="Szadkowski E."/>
            <person name="Tan X."/>
            <person name="Tang H."/>
            <person name="Xu C."/>
            <person name="Wang J."/>
            <person name="Wang Z."/>
            <person name="Zhang D."/>
            <person name="Zhang L."/>
            <person name="Ashrafi H."/>
            <person name="Bedon F."/>
            <person name="Bowers J.E."/>
            <person name="Brubaker C.L."/>
            <person name="Chee P.W."/>
            <person name="Das S."/>
            <person name="Gingle A.R."/>
            <person name="Haigler C.H."/>
            <person name="Harker D."/>
            <person name="Hoffmann L.V."/>
            <person name="Hovav R."/>
            <person name="Jones D.C."/>
            <person name="Lemke C."/>
            <person name="Mansoor S."/>
            <person name="ur Rahman M."/>
            <person name="Rainville L.N."/>
            <person name="Rambani A."/>
            <person name="Reddy U.K."/>
            <person name="Rong J.K."/>
            <person name="Saranga Y."/>
            <person name="Scheffler B.E."/>
            <person name="Scheffler J.A."/>
            <person name="Stelly D.M."/>
            <person name="Triplett B.A."/>
            <person name="Van Deynze A."/>
            <person name="Vaslin M.F."/>
            <person name="Waghmare V.N."/>
            <person name="Walford S.A."/>
            <person name="Wright R.J."/>
            <person name="Zaki E.A."/>
            <person name="Zhang T."/>
            <person name="Dennis E.S."/>
            <person name="Mayer K.F."/>
            <person name="Peterson D.G."/>
            <person name="Rokhsar D.S."/>
            <person name="Wang X."/>
            <person name="Schmutz J."/>
        </authorList>
    </citation>
    <scope>NUCLEOTIDE SEQUENCE [LARGE SCALE GENOMIC DNA]</scope>
</reference>
<evidence type="ECO:0000313" key="2">
    <source>
        <dbReference type="EMBL" id="KJB23916.1"/>
    </source>
</evidence>
<keyword evidence="3" id="KW-1185">Reference proteome</keyword>
<proteinExistence type="predicted"/>
<feature type="signal peptide" evidence="1">
    <location>
        <begin position="1"/>
        <end position="26"/>
    </location>
</feature>
<name>A0A0D2R3A7_GOSRA</name>
<organism evidence="2 3">
    <name type="scientific">Gossypium raimondii</name>
    <name type="common">Peruvian cotton</name>
    <name type="synonym">Gossypium klotzschianum subsp. raimondii</name>
    <dbReference type="NCBI Taxonomy" id="29730"/>
    <lineage>
        <taxon>Eukaryota</taxon>
        <taxon>Viridiplantae</taxon>
        <taxon>Streptophyta</taxon>
        <taxon>Embryophyta</taxon>
        <taxon>Tracheophyta</taxon>
        <taxon>Spermatophyta</taxon>
        <taxon>Magnoliopsida</taxon>
        <taxon>eudicotyledons</taxon>
        <taxon>Gunneridae</taxon>
        <taxon>Pentapetalae</taxon>
        <taxon>rosids</taxon>
        <taxon>malvids</taxon>
        <taxon>Malvales</taxon>
        <taxon>Malvaceae</taxon>
        <taxon>Malvoideae</taxon>
        <taxon>Gossypium</taxon>
    </lineage>
</organism>
<feature type="chain" id="PRO_5002266454" evidence="1">
    <location>
        <begin position="27"/>
        <end position="82"/>
    </location>
</feature>
<dbReference type="EMBL" id="CM001743">
    <property type="protein sequence ID" value="KJB23916.1"/>
    <property type="molecule type" value="Genomic_DNA"/>
</dbReference>
<accession>A0A0D2R3A7</accession>
<dbReference type="Proteomes" id="UP000032304">
    <property type="component" value="Chromosome 4"/>
</dbReference>
<dbReference type="OMA" id="NESMMAN"/>
<protein>
    <submittedName>
        <fullName evidence="2">Uncharacterized protein</fullName>
    </submittedName>
</protein>
<dbReference type="SMR" id="A0A0D2R3A7"/>
<keyword evidence="1" id="KW-0732">Signal</keyword>
<evidence type="ECO:0000256" key="1">
    <source>
        <dbReference type="SAM" id="SignalP"/>
    </source>
</evidence>
<sequence length="82" mass="9200">MKSLSVSAVFLLTLFLTSGNWVITNAAPIREKPDMCEKAFPDCCCLKDNCDIRCVDIYGKSAFGYCSTLKEEDDVCVCRYHC</sequence>
<evidence type="ECO:0000313" key="3">
    <source>
        <dbReference type="Proteomes" id="UP000032304"/>
    </source>
</evidence>